<protein>
    <submittedName>
        <fullName evidence="1">Uncharacterized protein</fullName>
    </submittedName>
</protein>
<evidence type="ECO:0000313" key="1">
    <source>
        <dbReference type="EMBL" id="KKL28361.1"/>
    </source>
</evidence>
<accession>A0A0F9EET7</accession>
<gene>
    <name evidence="1" type="ORF">LCGC14_2375910</name>
</gene>
<proteinExistence type="predicted"/>
<dbReference type="EMBL" id="LAZR01035123">
    <property type="protein sequence ID" value="KKL28361.1"/>
    <property type="molecule type" value="Genomic_DNA"/>
</dbReference>
<organism evidence="1">
    <name type="scientific">marine sediment metagenome</name>
    <dbReference type="NCBI Taxonomy" id="412755"/>
    <lineage>
        <taxon>unclassified sequences</taxon>
        <taxon>metagenomes</taxon>
        <taxon>ecological metagenomes</taxon>
    </lineage>
</organism>
<dbReference type="AlphaFoldDB" id="A0A0F9EET7"/>
<comment type="caution">
    <text evidence="1">The sequence shown here is derived from an EMBL/GenBank/DDBJ whole genome shotgun (WGS) entry which is preliminary data.</text>
</comment>
<sequence>MVFLSIKQKKARAKRIRRLSAEAGRFTIKKQKRVAAQRRKAQKVFAGFRGPTRKQRVAAAARKGGKRVGVFLLREGGKKGLKLTKAAARELFGSSTSQRKRRRRKTIAR</sequence>
<name>A0A0F9EET7_9ZZZZ</name>
<reference evidence="1" key="1">
    <citation type="journal article" date="2015" name="Nature">
        <title>Complex archaea that bridge the gap between prokaryotes and eukaryotes.</title>
        <authorList>
            <person name="Spang A."/>
            <person name="Saw J.H."/>
            <person name="Jorgensen S.L."/>
            <person name="Zaremba-Niedzwiedzka K."/>
            <person name="Martijn J."/>
            <person name="Lind A.E."/>
            <person name="van Eijk R."/>
            <person name="Schleper C."/>
            <person name="Guy L."/>
            <person name="Ettema T.J."/>
        </authorList>
    </citation>
    <scope>NUCLEOTIDE SEQUENCE</scope>
</reference>